<dbReference type="GeneTree" id="ENSGT00940000177314"/>
<keyword evidence="2" id="KW-1064">Adaptive immunity</keyword>
<accession>A0A3Q2YL90</accession>
<keyword evidence="3" id="KW-0675">Receptor</keyword>
<evidence type="ECO:0000256" key="1">
    <source>
        <dbReference type="ARBA" id="ARBA00022729"/>
    </source>
</evidence>
<dbReference type="GO" id="GO:0042101">
    <property type="term" value="C:T cell receptor complex"/>
    <property type="evidence" value="ECO:0007669"/>
    <property type="project" value="UniProtKB-KW"/>
</dbReference>
<protein>
    <recommendedName>
        <fullName evidence="6">Ig-like domain-containing protein</fullName>
    </recommendedName>
</protein>
<evidence type="ECO:0000259" key="6">
    <source>
        <dbReference type="PROSITE" id="PS50835"/>
    </source>
</evidence>
<proteinExistence type="predicted"/>
<dbReference type="InterPro" id="IPR007110">
    <property type="entry name" value="Ig-like_dom"/>
</dbReference>
<reference evidence="7" key="2">
    <citation type="submission" date="2025-09" db="UniProtKB">
        <authorList>
            <consortium name="Ensembl"/>
        </authorList>
    </citation>
    <scope>IDENTIFICATION</scope>
</reference>
<evidence type="ECO:0000313" key="7">
    <source>
        <dbReference type="Ensembl" id="ENSHCOP00000014182.1"/>
    </source>
</evidence>
<evidence type="ECO:0000256" key="5">
    <source>
        <dbReference type="ARBA" id="ARBA00043266"/>
    </source>
</evidence>
<evidence type="ECO:0000256" key="2">
    <source>
        <dbReference type="ARBA" id="ARBA00023130"/>
    </source>
</evidence>
<dbReference type="PANTHER" id="PTHR19367">
    <property type="entry name" value="T-CELL RECEPTOR ALPHA CHAIN V REGION"/>
    <property type="match status" value="1"/>
</dbReference>
<dbReference type="InterPro" id="IPR013783">
    <property type="entry name" value="Ig-like_fold"/>
</dbReference>
<organism evidence="7 8">
    <name type="scientific">Hippocampus comes</name>
    <name type="common">Tiger tail seahorse</name>
    <dbReference type="NCBI Taxonomy" id="109280"/>
    <lineage>
        <taxon>Eukaryota</taxon>
        <taxon>Metazoa</taxon>
        <taxon>Chordata</taxon>
        <taxon>Craniata</taxon>
        <taxon>Vertebrata</taxon>
        <taxon>Euteleostomi</taxon>
        <taxon>Actinopterygii</taxon>
        <taxon>Neopterygii</taxon>
        <taxon>Teleostei</taxon>
        <taxon>Neoteleostei</taxon>
        <taxon>Acanthomorphata</taxon>
        <taxon>Syngnathiaria</taxon>
        <taxon>Syngnathiformes</taxon>
        <taxon>Syngnathoidei</taxon>
        <taxon>Syngnathidae</taxon>
        <taxon>Hippocampus</taxon>
    </lineage>
</organism>
<dbReference type="InterPro" id="IPR036179">
    <property type="entry name" value="Ig-like_dom_sf"/>
</dbReference>
<keyword evidence="1" id="KW-0732">Signal</keyword>
<evidence type="ECO:0000256" key="3">
    <source>
        <dbReference type="ARBA" id="ARBA00023170"/>
    </source>
</evidence>
<dbReference type="GO" id="GO:0002250">
    <property type="term" value="P:adaptive immune response"/>
    <property type="evidence" value="ECO:0007669"/>
    <property type="project" value="UniProtKB-KW"/>
</dbReference>
<dbReference type="Proteomes" id="UP000264820">
    <property type="component" value="Unplaced"/>
</dbReference>
<reference evidence="7" key="1">
    <citation type="submission" date="2025-08" db="UniProtKB">
        <authorList>
            <consortium name="Ensembl"/>
        </authorList>
    </citation>
    <scope>IDENTIFICATION</scope>
</reference>
<dbReference type="InterPro" id="IPR051287">
    <property type="entry name" value="TCR_variable_region"/>
</dbReference>
<dbReference type="OMA" id="MAVKRES"/>
<dbReference type="Ensembl" id="ENSHCOT00000021713.1">
    <property type="protein sequence ID" value="ENSHCOP00000014182.1"/>
    <property type="gene ID" value="ENSHCOG00000017478.1"/>
</dbReference>
<dbReference type="PROSITE" id="PS50835">
    <property type="entry name" value="IG_LIKE"/>
    <property type="match status" value="1"/>
</dbReference>
<dbReference type="Gene3D" id="2.60.40.10">
    <property type="entry name" value="Immunoglobulins"/>
    <property type="match status" value="1"/>
</dbReference>
<evidence type="ECO:0000313" key="8">
    <source>
        <dbReference type="Proteomes" id="UP000264820"/>
    </source>
</evidence>
<keyword evidence="5" id="KW-1279">T cell receptor</keyword>
<name>A0A3Q2YL90_HIPCM</name>
<sequence length="149" mass="16540">GISGQAVHQPERDVRTVEGAAVTLDCSYDTSTYYIFWYKQEANGSPDFILVTDRPGSRTNAEKYRERFRCSMDASAGQAPLHIDSVKPSDSGVFYCVVRPTLTHPLACLTQDETKRMAVKRESAVDSPLLSAVRASARTCTFDLRQQLS</sequence>
<dbReference type="SMART" id="SM00406">
    <property type="entry name" value="IGv"/>
    <property type="match status" value="1"/>
</dbReference>
<keyword evidence="5" id="KW-0391">Immunity</keyword>
<feature type="domain" description="Ig-like" evidence="6">
    <location>
        <begin position="4"/>
        <end position="107"/>
    </location>
</feature>
<keyword evidence="4" id="KW-0393">Immunoglobulin domain</keyword>
<dbReference type="SUPFAM" id="SSF48726">
    <property type="entry name" value="Immunoglobulin"/>
    <property type="match status" value="1"/>
</dbReference>
<keyword evidence="8" id="KW-1185">Reference proteome</keyword>
<dbReference type="PANTHER" id="PTHR19367:SF18">
    <property type="entry name" value="T CELL RECEPTOR ALPHA VARIABLE 16"/>
    <property type="match status" value="1"/>
</dbReference>
<dbReference type="InterPro" id="IPR013106">
    <property type="entry name" value="Ig_V-set"/>
</dbReference>
<dbReference type="InterPro" id="IPR003599">
    <property type="entry name" value="Ig_sub"/>
</dbReference>
<dbReference type="Pfam" id="PF07686">
    <property type="entry name" value="V-set"/>
    <property type="match status" value="1"/>
</dbReference>
<dbReference type="SMART" id="SM00409">
    <property type="entry name" value="IG"/>
    <property type="match status" value="1"/>
</dbReference>
<dbReference type="AlphaFoldDB" id="A0A3Q2YL90"/>
<evidence type="ECO:0000256" key="4">
    <source>
        <dbReference type="ARBA" id="ARBA00023319"/>
    </source>
</evidence>